<gene>
    <name evidence="6" type="ORF">OSTQU699_LOCUS6707</name>
</gene>
<dbReference type="GO" id="GO:0006397">
    <property type="term" value="P:mRNA processing"/>
    <property type="evidence" value="ECO:0007669"/>
    <property type="project" value="UniProtKB-KW"/>
</dbReference>
<dbReference type="SMART" id="SM00360">
    <property type="entry name" value="RRM"/>
    <property type="match status" value="2"/>
</dbReference>
<evidence type="ECO:0000259" key="5">
    <source>
        <dbReference type="PROSITE" id="PS50102"/>
    </source>
</evidence>
<dbReference type="GO" id="GO:0008380">
    <property type="term" value="P:RNA splicing"/>
    <property type="evidence" value="ECO:0007669"/>
    <property type="project" value="UniProtKB-KW"/>
</dbReference>
<keyword evidence="3" id="KW-0508">mRNA splicing</keyword>
<dbReference type="SUPFAM" id="SSF54928">
    <property type="entry name" value="RNA-binding domain, RBD"/>
    <property type="match status" value="1"/>
</dbReference>
<sequence>MCGNVYVGNLVPGLVSEAALRQLFDSALAAAFPDSANPGMEPVISVSMHSDGRYAFVELRTPEMATSALQLSGQVQLFGQSISVGRPSGYVDPSKAAAAAQAAAAALAAFSAGDTSAAAALGNVVPVQSPTAAASPAGVSPMGVLTGSALAATPATSYLCLEGTVSGETLTVDEDYMKAIKNLKDECVKYGQVVQLKIPRPADAKMAHVLYGTGFYGKAFVQFADAGAAARAKEALTGMILTGGQGQVAVAYVTQEVFAAII</sequence>
<dbReference type="EMBL" id="CAJHUC010001507">
    <property type="protein sequence ID" value="CAD7701348.1"/>
    <property type="molecule type" value="Genomic_DNA"/>
</dbReference>
<dbReference type="AlphaFoldDB" id="A0A8S1J2C8"/>
<keyword evidence="7" id="KW-1185">Reference proteome</keyword>
<evidence type="ECO:0000256" key="3">
    <source>
        <dbReference type="ARBA" id="ARBA00023187"/>
    </source>
</evidence>
<dbReference type="PROSITE" id="PS50102">
    <property type="entry name" value="RRM"/>
    <property type="match status" value="1"/>
</dbReference>
<reference evidence="6" key="1">
    <citation type="submission" date="2020-12" db="EMBL/GenBank/DDBJ databases">
        <authorList>
            <person name="Iha C."/>
        </authorList>
    </citation>
    <scope>NUCLEOTIDE SEQUENCE</scope>
</reference>
<comment type="caution">
    <text evidence="6">The sequence shown here is derived from an EMBL/GenBank/DDBJ whole genome shotgun (WGS) entry which is preliminary data.</text>
</comment>
<evidence type="ECO:0000256" key="2">
    <source>
        <dbReference type="ARBA" id="ARBA00022884"/>
    </source>
</evidence>
<name>A0A8S1J2C8_9CHLO</name>
<dbReference type="InterPro" id="IPR000504">
    <property type="entry name" value="RRM_dom"/>
</dbReference>
<protein>
    <recommendedName>
        <fullName evidence="5">RRM domain-containing protein</fullName>
    </recommendedName>
</protein>
<dbReference type="PANTHER" id="PTHR23139">
    <property type="entry name" value="RNA-BINDING PROTEIN"/>
    <property type="match status" value="1"/>
</dbReference>
<dbReference type="Gene3D" id="3.30.70.330">
    <property type="match status" value="2"/>
</dbReference>
<evidence type="ECO:0000313" key="7">
    <source>
        <dbReference type="Proteomes" id="UP000708148"/>
    </source>
</evidence>
<proteinExistence type="predicted"/>
<dbReference type="OrthoDB" id="10266058at2759"/>
<accession>A0A8S1J2C8</accession>
<feature type="domain" description="RRM" evidence="5">
    <location>
        <begin position="3"/>
        <end position="89"/>
    </location>
</feature>
<keyword evidence="1" id="KW-0507">mRNA processing</keyword>
<dbReference type="GO" id="GO:0003723">
    <property type="term" value="F:RNA binding"/>
    <property type="evidence" value="ECO:0007669"/>
    <property type="project" value="UniProtKB-UniRule"/>
</dbReference>
<dbReference type="InterPro" id="IPR035979">
    <property type="entry name" value="RBD_domain_sf"/>
</dbReference>
<dbReference type="InterPro" id="IPR012677">
    <property type="entry name" value="Nucleotide-bd_a/b_plait_sf"/>
</dbReference>
<keyword evidence="2 4" id="KW-0694">RNA-binding</keyword>
<evidence type="ECO:0000256" key="1">
    <source>
        <dbReference type="ARBA" id="ARBA00022664"/>
    </source>
</evidence>
<organism evidence="6 7">
    <name type="scientific">Ostreobium quekettii</name>
    <dbReference type="NCBI Taxonomy" id="121088"/>
    <lineage>
        <taxon>Eukaryota</taxon>
        <taxon>Viridiplantae</taxon>
        <taxon>Chlorophyta</taxon>
        <taxon>core chlorophytes</taxon>
        <taxon>Ulvophyceae</taxon>
        <taxon>TCBD clade</taxon>
        <taxon>Bryopsidales</taxon>
        <taxon>Ostreobineae</taxon>
        <taxon>Ostreobiaceae</taxon>
        <taxon>Ostreobium</taxon>
    </lineage>
</organism>
<evidence type="ECO:0000256" key="4">
    <source>
        <dbReference type="PROSITE-ProRule" id="PRU00176"/>
    </source>
</evidence>
<dbReference type="Proteomes" id="UP000708148">
    <property type="component" value="Unassembled WGS sequence"/>
</dbReference>
<evidence type="ECO:0000313" key="6">
    <source>
        <dbReference type="EMBL" id="CAD7701348.1"/>
    </source>
</evidence>